<feature type="domain" description="Fungal lipase-type" evidence="9">
    <location>
        <begin position="22"/>
        <end position="164"/>
    </location>
</feature>
<dbReference type="Pfam" id="PF01764">
    <property type="entry name" value="Lipase_3"/>
    <property type="match status" value="1"/>
</dbReference>
<dbReference type="AlphaFoldDB" id="A0AA39DPM2"/>
<evidence type="ECO:0000256" key="2">
    <source>
        <dbReference type="ARBA" id="ARBA00010701"/>
    </source>
</evidence>
<sequence>MGYLAVSCDKESQRIGRRDIAVAWRGTVAPSEWFSDMKASLEQIGEGGVKVESGFHSIYTSKSESTLSASEQVMEEVERLLEFFKERGEEVSLTVTGHSLGGALALLSAYDAASSLPDLDHISVISFGAPRVGNVSFRDKMSEMGVKVLRVVVKQDIVPKLPGIIFNKILNQLHALTRGLKWVYRHVGTELKLDMSLSPYLKREFDLLGFHNLEVYLHLTDGFHDTQSKFRWNARRDVALVNKFSDMLIEELRIPENWFQVPNKGLVFNRHGRWVKPCRDQEDIPSPSGEAPSHDFTAKNMLAHNKLQV</sequence>
<evidence type="ECO:0000259" key="9">
    <source>
        <dbReference type="Pfam" id="PF01764"/>
    </source>
</evidence>
<evidence type="ECO:0000313" key="11">
    <source>
        <dbReference type="Proteomes" id="UP001168098"/>
    </source>
</evidence>
<dbReference type="GO" id="GO:0016042">
    <property type="term" value="P:lipid catabolic process"/>
    <property type="evidence" value="ECO:0007669"/>
    <property type="project" value="UniProtKB-KW"/>
</dbReference>
<evidence type="ECO:0000313" key="10">
    <source>
        <dbReference type="EMBL" id="KAJ9691105.1"/>
    </source>
</evidence>
<keyword evidence="6" id="KW-0809">Transit peptide</keyword>
<dbReference type="CDD" id="cd00519">
    <property type="entry name" value="Lipase_3"/>
    <property type="match status" value="1"/>
</dbReference>
<protein>
    <recommendedName>
        <fullName evidence="9">Fungal lipase-type domain-containing protein</fullName>
    </recommendedName>
</protein>
<dbReference type="InterPro" id="IPR002921">
    <property type="entry name" value="Fungal_lipase-type"/>
</dbReference>
<accession>A0AA39DPM2</accession>
<reference evidence="10 11" key="1">
    <citation type="journal article" date="2023" name="BMC Biotechnol.">
        <title>Vitis rotundifolia cv Carlos genome sequencing.</title>
        <authorList>
            <person name="Huff M."/>
            <person name="Hulse-Kemp A."/>
            <person name="Scheffler B."/>
            <person name="Youngblood R."/>
            <person name="Simpson S."/>
            <person name="Babiker E."/>
            <person name="Staton M."/>
        </authorList>
    </citation>
    <scope>NUCLEOTIDE SEQUENCE [LARGE SCALE GENOMIC DNA]</scope>
    <source>
        <tissue evidence="10">Leaf</tissue>
    </source>
</reference>
<keyword evidence="5" id="KW-0378">Hydrolase</keyword>
<dbReference type="Proteomes" id="UP001168098">
    <property type="component" value="Unassembled WGS sequence"/>
</dbReference>
<keyword evidence="4" id="KW-0934">Plastid</keyword>
<dbReference type="GO" id="GO:0008970">
    <property type="term" value="F:phospholipase A1 activity"/>
    <property type="evidence" value="ECO:0007669"/>
    <property type="project" value="UniProtKB-ARBA"/>
</dbReference>
<dbReference type="Gene3D" id="3.40.50.1820">
    <property type="entry name" value="alpha/beta hydrolase"/>
    <property type="match status" value="1"/>
</dbReference>
<dbReference type="PANTHER" id="PTHR31403:SF13">
    <property type="entry name" value="ALPHA_BETA-HYDROLASES SUPERFAMILY PROTEIN"/>
    <property type="match status" value="1"/>
</dbReference>
<proteinExistence type="inferred from homology"/>
<evidence type="ECO:0000256" key="4">
    <source>
        <dbReference type="ARBA" id="ARBA00022640"/>
    </source>
</evidence>
<dbReference type="EMBL" id="JARBHA010000010">
    <property type="protein sequence ID" value="KAJ9691105.1"/>
    <property type="molecule type" value="Genomic_DNA"/>
</dbReference>
<evidence type="ECO:0000256" key="8">
    <source>
        <dbReference type="ARBA" id="ARBA00023098"/>
    </source>
</evidence>
<evidence type="ECO:0000256" key="7">
    <source>
        <dbReference type="ARBA" id="ARBA00022963"/>
    </source>
</evidence>
<comment type="caution">
    <text evidence="10">The sequence shown here is derived from an EMBL/GenBank/DDBJ whole genome shotgun (WGS) entry which is preliminary data.</text>
</comment>
<keyword evidence="7" id="KW-0442">Lipid degradation</keyword>
<evidence type="ECO:0000256" key="3">
    <source>
        <dbReference type="ARBA" id="ARBA00022528"/>
    </source>
</evidence>
<dbReference type="GO" id="GO:0047714">
    <property type="term" value="F:galactolipase activity"/>
    <property type="evidence" value="ECO:0007669"/>
    <property type="project" value="UniProtKB-ARBA"/>
</dbReference>
<dbReference type="PANTHER" id="PTHR31403">
    <property type="entry name" value="PHOSPHOLIPASE A1-IBETA2, CHLOROPLASTIC"/>
    <property type="match status" value="1"/>
</dbReference>
<evidence type="ECO:0000256" key="1">
    <source>
        <dbReference type="ARBA" id="ARBA00004229"/>
    </source>
</evidence>
<comment type="similarity">
    <text evidence="2">Belongs to the AB hydrolase superfamily. Lipase family.</text>
</comment>
<dbReference type="SUPFAM" id="SSF53474">
    <property type="entry name" value="alpha/beta-Hydrolases"/>
    <property type="match status" value="1"/>
</dbReference>
<dbReference type="InterPro" id="IPR029058">
    <property type="entry name" value="AB_hydrolase_fold"/>
</dbReference>
<keyword evidence="11" id="KW-1185">Reference proteome</keyword>
<keyword evidence="8" id="KW-0443">Lipid metabolism</keyword>
<evidence type="ECO:0000256" key="6">
    <source>
        <dbReference type="ARBA" id="ARBA00022946"/>
    </source>
</evidence>
<name>A0AA39DPM2_VITRO</name>
<evidence type="ECO:0000256" key="5">
    <source>
        <dbReference type="ARBA" id="ARBA00022801"/>
    </source>
</evidence>
<keyword evidence="3" id="KW-0150">Chloroplast</keyword>
<organism evidence="10 11">
    <name type="scientific">Vitis rotundifolia</name>
    <name type="common">Muscadine grape</name>
    <dbReference type="NCBI Taxonomy" id="103349"/>
    <lineage>
        <taxon>Eukaryota</taxon>
        <taxon>Viridiplantae</taxon>
        <taxon>Streptophyta</taxon>
        <taxon>Embryophyta</taxon>
        <taxon>Tracheophyta</taxon>
        <taxon>Spermatophyta</taxon>
        <taxon>Magnoliopsida</taxon>
        <taxon>eudicotyledons</taxon>
        <taxon>Gunneridae</taxon>
        <taxon>Pentapetalae</taxon>
        <taxon>rosids</taxon>
        <taxon>Vitales</taxon>
        <taxon>Vitaceae</taxon>
        <taxon>Viteae</taxon>
        <taxon>Vitis</taxon>
    </lineage>
</organism>
<comment type="subcellular location">
    <subcellularLocation>
        <location evidence="1">Plastid</location>
        <location evidence="1">Chloroplast</location>
    </subcellularLocation>
</comment>
<dbReference type="GO" id="GO:0009507">
    <property type="term" value="C:chloroplast"/>
    <property type="evidence" value="ECO:0007669"/>
    <property type="project" value="UniProtKB-SubCell"/>
</dbReference>
<gene>
    <name evidence="10" type="ORF">PVL29_013328</name>
</gene>